<evidence type="ECO:0000256" key="9">
    <source>
        <dbReference type="ARBA" id="ARBA00037407"/>
    </source>
</evidence>
<evidence type="ECO:0000256" key="2">
    <source>
        <dbReference type="ARBA" id="ARBA00004514"/>
    </source>
</evidence>
<dbReference type="InterPro" id="IPR015422">
    <property type="entry name" value="PyrdxlP-dep_Trfase_small"/>
</dbReference>
<evidence type="ECO:0000313" key="14">
    <source>
        <dbReference type="Proteomes" id="UP001558652"/>
    </source>
</evidence>
<dbReference type="GO" id="GO:0005829">
    <property type="term" value="C:cytosol"/>
    <property type="evidence" value="ECO:0007669"/>
    <property type="project" value="UniProtKB-SubCell"/>
</dbReference>
<dbReference type="EMBL" id="JBFDAA010000001">
    <property type="protein sequence ID" value="KAL1140398.1"/>
    <property type="molecule type" value="Genomic_DNA"/>
</dbReference>
<evidence type="ECO:0000256" key="6">
    <source>
        <dbReference type="ARBA" id="ARBA00022679"/>
    </source>
</evidence>
<keyword evidence="8" id="KW-0456">Lyase</keyword>
<dbReference type="PIRSF" id="PIRSF005572">
    <property type="entry name" value="NifS"/>
    <property type="match status" value="1"/>
</dbReference>
<dbReference type="SUPFAM" id="SSF53383">
    <property type="entry name" value="PLP-dependent transferases"/>
    <property type="match status" value="1"/>
</dbReference>
<dbReference type="InterPro" id="IPR015421">
    <property type="entry name" value="PyrdxlP-dep_Trfase_major"/>
</dbReference>
<dbReference type="InterPro" id="IPR016454">
    <property type="entry name" value="Cysteine_dSase"/>
</dbReference>
<organism evidence="13 14">
    <name type="scientific">Ranatra chinensis</name>
    <dbReference type="NCBI Taxonomy" id="642074"/>
    <lineage>
        <taxon>Eukaryota</taxon>
        <taxon>Metazoa</taxon>
        <taxon>Ecdysozoa</taxon>
        <taxon>Arthropoda</taxon>
        <taxon>Hexapoda</taxon>
        <taxon>Insecta</taxon>
        <taxon>Pterygota</taxon>
        <taxon>Neoptera</taxon>
        <taxon>Paraneoptera</taxon>
        <taxon>Hemiptera</taxon>
        <taxon>Heteroptera</taxon>
        <taxon>Panheteroptera</taxon>
        <taxon>Nepomorpha</taxon>
        <taxon>Nepidae</taxon>
        <taxon>Ranatrinae</taxon>
        <taxon>Ranatra</taxon>
    </lineage>
</organism>
<dbReference type="PANTHER" id="PTHR11601:SF62">
    <property type="entry name" value="SELENOCYSTEINE LYASE"/>
    <property type="match status" value="1"/>
</dbReference>
<comment type="subunit">
    <text evidence="4">Homodimer.</text>
</comment>
<evidence type="ECO:0000256" key="1">
    <source>
        <dbReference type="ARBA" id="ARBA00001933"/>
    </source>
</evidence>
<dbReference type="GO" id="GO:0009000">
    <property type="term" value="F:selenocysteine lyase activity"/>
    <property type="evidence" value="ECO:0007669"/>
    <property type="project" value="UniProtKB-EC"/>
</dbReference>
<evidence type="ECO:0000256" key="4">
    <source>
        <dbReference type="ARBA" id="ARBA00011738"/>
    </source>
</evidence>
<keyword evidence="6" id="KW-0808">Transferase</keyword>
<evidence type="ECO:0000256" key="11">
    <source>
        <dbReference type="ARBA" id="ARBA00040554"/>
    </source>
</evidence>
<evidence type="ECO:0000259" key="12">
    <source>
        <dbReference type="Pfam" id="PF00266"/>
    </source>
</evidence>
<sequence length="381" mass="42099">MERADQRIYLDFNATTPLAPSVYEKICQSLKNVWCNPSSNSDMGRKAKEEIDRAREKIAILVQARPNEIIFTSGGTEANNMAIRSAVEGSKRFVSGKPHIVTTKVEHDATLRLIDHLETIGEIESTRIAVDKTGCLSANEVLASVRENTCLITIMLANNETGIIFPVREIGWELKIRNVERQRCGHPPVLLHTDAAQAVGKMTVSVRLLNVDYLTIVGHKFYGPRIGSLYRNKHAPLIPLLYGGGQEDGFRPGTENTALIAGMGEAAEILNSHLDKICSYMKKIRDYLEMKLVETFGYKIVLNFVNNSRLPNTTSVTFINMAANDILTACKRIVASTGAACHSNISTPSSEYCVLILIKLFISIDINQFNLLSTPLKGFSG</sequence>
<keyword evidence="7" id="KW-0663">Pyridoxal phosphate</keyword>
<dbReference type="InterPro" id="IPR015424">
    <property type="entry name" value="PyrdxlP-dep_Trfase"/>
</dbReference>
<name>A0ABD0ZDN0_9HEMI</name>
<dbReference type="GO" id="GO:0016740">
    <property type="term" value="F:transferase activity"/>
    <property type="evidence" value="ECO:0007669"/>
    <property type="project" value="UniProtKB-KW"/>
</dbReference>
<dbReference type="PANTHER" id="PTHR11601">
    <property type="entry name" value="CYSTEINE DESULFURYLASE FAMILY MEMBER"/>
    <property type="match status" value="1"/>
</dbReference>
<reference evidence="13 14" key="1">
    <citation type="submission" date="2024-07" db="EMBL/GenBank/DDBJ databases">
        <title>Chromosome-level genome assembly of the water stick insect Ranatra chinensis (Heteroptera: Nepidae).</title>
        <authorList>
            <person name="Liu X."/>
        </authorList>
    </citation>
    <scope>NUCLEOTIDE SEQUENCE [LARGE SCALE GENOMIC DNA]</scope>
    <source>
        <strain evidence="13">Cailab_2021Rc</strain>
        <tissue evidence="13">Muscle</tissue>
    </source>
</reference>
<dbReference type="Proteomes" id="UP001558652">
    <property type="component" value="Unassembled WGS sequence"/>
</dbReference>
<keyword evidence="14" id="KW-1185">Reference proteome</keyword>
<evidence type="ECO:0000256" key="3">
    <source>
        <dbReference type="ARBA" id="ARBA00009236"/>
    </source>
</evidence>
<accession>A0ABD0ZDN0</accession>
<proteinExistence type="inferred from homology"/>
<dbReference type="Gene3D" id="1.10.260.50">
    <property type="match status" value="1"/>
</dbReference>
<dbReference type="Gene3D" id="3.40.640.10">
    <property type="entry name" value="Type I PLP-dependent aspartate aminotransferase-like (Major domain)"/>
    <property type="match status" value="1"/>
</dbReference>
<dbReference type="AlphaFoldDB" id="A0ABD0ZDN0"/>
<keyword evidence="5" id="KW-0963">Cytoplasm</keyword>
<evidence type="ECO:0000313" key="13">
    <source>
        <dbReference type="EMBL" id="KAL1140398.1"/>
    </source>
</evidence>
<protein>
    <recommendedName>
        <fullName evidence="11">Selenocysteine lyase</fullName>
        <ecNumber evidence="10">4.4.1.16</ecNumber>
    </recommendedName>
</protein>
<comment type="similarity">
    <text evidence="3">Belongs to the class-V pyridoxal-phosphate-dependent aminotransferase family.</text>
</comment>
<evidence type="ECO:0000256" key="7">
    <source>
        <dbReference type="ARBA" id="ARBA00022898"/>
    </source>
</evidence>
<dbReference type="Gene3D" id="3.90.1150.10">
    <property type="entry name" value="Aspartate Aminotransferase, domain 1"/>
    <property type="match status" value="1"/>
</dbReference>
<dbReference type="InterPro" id="IPR000192">
    <property type="entry name" value="Aminotrans_V_dom"/>
</dbReference>
<comment type="function">
    <text evidence="9">Catalyzes the decomposition of L-selenocysteine to L-alanine and elemental selenium.</text>
</comment>
<evidence type="ECO:0000256" key="5">
    <source>
        <dbReference type="ARBA" id="ARBA00022490"/>
    </source>
</evidence>
<comment type="cofactor">
    <cofactor evidence="1">
        <name>pyridoxal 5'-phosphate</name>
        <dbReference type="ChEBI" id="CHEBI:597326"/>
    </cofactor>
</comment>
<dbReference type="Pfam" id="PF00266">
    <property type="entry name" value="Aminotran_5"/>
    <property type="match status" value="1"/>
</dbReference>
<comment type="caution">
    <text evidence="13">The sequence shown here is derived from an EMBL/GenBank/DDBJ whole genome shotgun (WGS) entry which is preliminary data.</text>
</comment>
<evidence type="ECO:0000256" key="10">
    <source>
        <dbReference type="ARBA" id="ARBA00039054"/>
    </source>
</evidence>
<dbReference type="EC" id="4.4.1.16" evidence="10"/>
<comment type="subcellular location">
    <subcellularLocation>
        <location evidence="2">Cytoplasm</location>
        <location evidence="2">Cytosol</location>
    </subcellularLocation>
</comment>
<feature type="domain" description="Aminotransferase class V" evidence="12">
    <location>
        <begin position="8"/>
        <end position="342"/>
    </location>
</feature>
<gene>
    <name evidence="13" type="ORF">AAG570_000330</name>
</gene>
<evidence type="ECO:0000256" key="8">
    <source>
        <dbReference type="ARBA" id="ARBA00023239"/>
    </source>
</evidence>